<organism evidence="1">
    <name type="scientific">Rhipicephalus zambeziensis</name>
    <dbReference type="NCBI Taxonomy" id="60191"/>
    <lineage>
        <taxon>Eukaryota</taxon>
        <taxon>Metazoa</taxon>
        <taxon>Ecdysozoa</taxon>
        <taxon>Arthropoda</taxon>
        <taxon>Chelicerata</taxon>
        <taxon>Arachnida</taxon>
        <taxon>Acari</taxon>
        <taxon>Parasitiformes</taxon>
        <taxon>Ixodida</taxon>
        <taxon>Ixodoidea</taxon>
        <taxon>Ixodidae</taxon>
        <taxon>Rhipicephalinae</taxon>
        <taxon>Rhipicephalus</taxon>
        <taxon>Rhipicephalus</taxon>
    </lineage>
</organism>
<keyword evidence="1" id="KW-0255">Endonuclease</keyword>
<dbReference type="GO" id="GO:0004519">
    <property type="term" value="F:endonuclease activity"/>
    <property type="evidence" value="ECO:0007669"/>
    <property type="project" value="UniProtKB-KW"/>
</dbReference>
<accession>A0A224YWQ9</accession>
<evidence type="ECO:0000313" key="1">
    <source>
        <dbReference type="EMBL" id="MAA18733.1"/>
    </source>
</evidence>
<keyword evidence="1" id="KW-0378">Hydrolase</keyword>
<keyword evidence="1" id="KW-0808">Transferase</keyword>
<sequence length="95" mass="11620">MERKMIGVTLRDRKRAEWVREQTGVKDIIVEIKKKKWTWAGHVTRQQDNRWSLRVTDWIPREGKHVRVRQKIRWADEIKKFAGITWQQKAQDRVD</sequence>
<dbReference type="AlphaFoldDB" id="A0A224YWQ9"/>
<protein>
    <submittedName>
        <fullName evidence="1">Endonuclease-reverse transcriptase</fullName>
    </submittedName>
</protein>
<keyword evidence="1" id="KW-0695">RNA-directed DNA polymerase</keyword>
<name>A0A224YWQ9_9ACAR</name>
<dbReference type="GO" id="GO:0003964">
    <property type="term" value="F:RNA-directed DNA polymerase activity"/>
    <property type="evidence" value="ECO:0007669"/>
    <property type="project" value="UniProtKB-KW"/>
</dbReference>
<reference evidence="1" key="1">
    <citation type="journal article" date="2017" name="Parasit. Vectors">
        <title>Sialotranscriptomics of Rhipicephalus zambeziensis reveals intricate expression profiles of secretory proteins and suggests tight temporal transcriptional regulation during blood-feeding.</title>
        <authorList>
            <person name="de Castro M.H."/>
            <person name="de Klerk D."/>
            <person name="Pienaar R."/>
            <person name="Rees D.J.G."/>
            <person name="Mans B.J."/>
        </authorList>
    </citation>
    <scope>NUCLEOTIDE SEQUENCE</scope>
    <source>
        <tissue evidence="1">Salivary glands</tissue>
    </source>
</reference>
<proteinExistence type="predicted"/>
<keyword evidence="1" id="KW-0548">Nucleotidyltransferase</keyword>
<dbReference type="EMBL" id="GFPF01007587">
    <property type="protein sequence ID" value="MAA18733.1"/>
    <property type="molecule type" value="Transcribed_RNA"/>
</dbReference>
<keyword evidence="1" id="KW-0540">Nuclease</keyword>